<reference evidence="9 10" key="1">
    <citation type="journal article" date="2020" name="Microb. Genom.">
        <title>Genetic diversity of clinical and environmental Mucorales isolates obtained from an investigation of mucormycosis cases among solid organ transplant recipients.</title>
        <authorList>
            <person name="Nguyen M.H."/>
            <person name="Kaul D."/>
            <person name="Muto C."/>
            <person name="Cheng S.J."/>
            <person name="Richter R.A."/>
            <person name="Bruno V.M."/>
            <person name="Liu G."/>
            <person name="Beyhan S."/>
            <person name="Sundermann A.J."/>
            <person name="Mounaud S."/>
            <person name="Pasculle A.W."/>
            <person name="Nierman W.C."/>
            <person name="Driscoll E."/>
            <person name="Cumbie R."/>
            <person name="Clancy C.J."/>
            <person name="Dupont C.L."/>
        </authorList>
    </citation>
    <scope>NUCLEOTIDE SEQUENCE [LARGE SCALE GENOMIC DNA]</scope>
    <source>
        <strain evidence="9 10">GL24</strain>
    </source>
</reference>
<dbReference type="AlphaFoldDB" id="A0A9P7C111"/>
<evidence type="ECO:0000256" key="4">
    <source>
        <dbReference type="ARBA" id="ARBA00022692"/>
    </source>
</evidence>
<dbReference type="Gene3D" id="1.20.1250.20">
    <property type="entry name" value="MFS general substrate transporter like domains"/>
    <property type="match status" value="1"/>
</dbReference>
<dbReference type="PANTHER" id="PTHR48023:SF4">
    <property type="entry name" value="D-XYLOSE-PROTON SYMPORTER-LIKE 2"/>
    <property type="match status" value="1"/>
</dbReference>
<keyword evidence="6 7" id="KW-0472">Membrane</keyword>
<dbReference type="GO" id="GO:0022857">
    <property type="term" value="F:transmembrane transporter activity"/>
    <property type="evidence" value="ECO:0007669"/>
    <property type="project" value="InterPro"/>
</dbReference>
<dbReference type="EMBL" id="JAANIU010012335">
    <property type="protein sequence ID" value="KAG1530517.1"/>
    <property type="molecule type" value="Genomic_DNA"/>
</dbReference>
<evidence type="ECO:0000256" key="3">
    <source>
        <dbReference type="ARBA" id="ARBA00022448"/>
    </source>
</evidence>
<dbReference type="SUPFAM" id="SSF103473">
    <property type="entry name" value="MFS general substrate transporter"/>
    <property type="match status" value="1"/>
</dbReference>
<accession>A0A9P7C111</accession>
<sequence>MVVAFASGSLAEGRLQLSDGMGRLALVAANVYVVFFNMSWGPVMWVMLGEMFPNQIRGPALAVAGAAQWTSNFASTVTFPMLLAGIGLAGAYGIYTVAAILSIFFVVRHGRETKGKDLEQMEG</sequence>
<feature type="domain" description="Major facilitator superfamily (MFS) profile" evidence="8">
    <location>
        <begin position="1"/>
        <end position="114"/>
    </location>
</feature>
<dbReference type="InterPro" id="IPR020846">
    <property type="entry name" value="MFS_dom"/>
</dbReference>
<evidence type="ECO:0000256" key="6">
    <source>
        <dbReference type="ARBA" id="ARBA00023136"/>
    </source>
</evidence>
<evidence type="ECO:0000256" key="5">
    <source>
        <dbReference type="ARBA" id="ARBA00022989"/>
    </source>
</evidence>
<dbReference type="InterPro" id="IPR005828">
    <property type="entry name" value="MFS_sugar_transport-like"/>
</dbReference>
<evidence type="ECO:0000256" key="1">
    <source>
        <dbReference type="ARBA" id="ARBA00004141"/>
    </source>
</evidence>
<organism evidence="9 10">
    <name type="scientific">Rhizopus delemar</name>
    <dbReference type="NCBI Taxonomy" id="936053"/>
    <lineage>
        <taxon>Eukaryota</taxon>
        <taxon>Fungi</taxon>
        <taxon>Fungi incertae sedis</taxon>
        <taxon>Mucoromycota</taxon>
        <taxon>Mucoromycotina</taxon>
        <taxon>Mucoromycetes</taxon>
        <taxon>Mucorales</taxon>
        <taxon>Mucorineae</taxon>
        <taxon>Rhizopodaceae</taxon>
        <taxon>Rhizopus</taxon>
    </lineage>
</organism>
<name>A0A9P7C111_9FUNG</name>
<dbReference type="InterPro" id="IPR036259">
    <property type="entry name" value="MFS_trans_sf"/>
</dbReference>
<keyword evidence="10" id="KW-1185">Reference proteome</keyword>
<dbReference type="Pfam" id="PF00083">
    <property type="entry name" value="Sugar_tr"/>
    <property type="match status" value="1"/>
</dbReference>
<comment type="similarity">
    <text evidence="2">Belongs to the major facilitator superfamily. Sugar transporter (TC 2.A.1.1) family.</text>
</comment>
<evidence type="ECO:0000313" key="10">
    <source>
        <dbReference type="Proteomes" id="UP000740926"/>
    </source>
</evidence>
<keyword evidence="3" id="KW-0813">Transport</keyword>
<evidence type="ECO:0000256" key="2">
    <source>
        <dbReference type="ARBA" id="ARBA00010992"/>
    </source>
</evidence>
<dbReference type="PRINTS" id="PR00171">
    <property type="entry name" value="SUGRTRNSPORT"/>
</dbReference>
<comment type="subcellular location">
    <subcellularLocation>
        <location evidence="1">Membrane</location>
        <topology evidence="1">Multi-pass membrane protein</topology>
    </subcellularLocation>
</comment>
<proteinExistence type="inferred from homology"/>
<gene>
    <name evidence="9" type="ORF">G6F50_017264</name>
</gene>
<dbReference type="Proteomes" id="UP000740926">
    <property type="component" value="Unassembled WGS sequence"/>
</dbReference>
<keyword evidence="5 7" id="KW-1133">Transmembrane helix</keyword>
<dbReference type="PANTHER" id="PTHR48023">
    <property type="entry name" value="D-XYLOSE-PROTON SYMPORTER-LIKE 2"/>
    <property type="match status" value="1"/>
</dbReference>
<dbReference type="GO" id="GO:0016020">
    <property type="term" value="C:membrane"/>
    <property type="evidence" value="ECO:0007669"/>
    <property type="project" value="UniProtKB-SubCell"/>
</dbReference>
<evidence type="ECO:0000256" key="7">
    <source>
        <dbReference type="SAM" id="Phobius"/>
    </source>
</evidence>
<evidence type="ECO:0000259" key="8">
    <source>
        <dbReference type="PROSITE" id="PS50850"/>
    </source>
</evidence>
<dbReference type="PROSITE" id="PS50850">
    <property type="entry name" value="MFS"/>
    <property type="match status" value="1"/>
</dbReference>
<protein>
    <recommendedName>
        <fullName evidence="8">Major facilitator superfamily (MFS) profile domain-containing protein</fullName>
    </recommendedName>
</protein>
<feature type="transmembrane region" description="Helical" evidence="7">
    <location>
        <begin position="24"/>
        <end position="48"/>
    </location>
</feature>
<evidence type="ECO:0000313" key="9">
    <source>
        <dbReference type="EMBL" id="KAG1530517.1"/>
    </source>
</evidence>
<keyword evidence="4 7" id="KW-0812">Transmembrane</keyword>
<dbReference type="InterPro" id="IPR050820">
    <property type="entry name" value="MFS_Sugar_Transporter"/>
</dbReference>
<feature type="transmembrane region" description="Helical" evidence="7">
    <location>
        <begin position="81"/>
        <end position="107"/>
    </location>
</feature>
<comment type="caution">
    <text evidence="9">The sequence shown here is derived from an EMBL/GenBank/DDBJ whole genome shotgun (WGS) entry which is preliminary data.</text>
</comment>
<dbReference type="InterPro" id="IPR003663">
    <property type="entry name" value="Sugar/inositol_transpt"/>
</dbReference>